<feature type="transmembrane region" description="Helical" evidence="1">
    <location>
        <begin position="51"/>
        <end position="73"/>
    </location>
</feature>
<protein>
    <submittedName>
        <fullName evidence="2">Uncharacterized protein</fullName>
    </submittedName>
</protein>
<organism evidence="2 3">
    <name type="scientific">Ornithinibacillus halophilus</name>
    <dbReference type="NCBI Taxonomy" id="930117"/>
    <lineage>
        <taxon>Bacteria</taxon>
        <taxon>Bacillati</taxon>
        <taxon>Bacillota</taxon>
        <taxon>Bacilli</taxon>
        <taxon>Bacillales</taxon>
        <taxon>Bacillaceae</taxon>
        <taxon>Ornithinibacillus</taxon>
    </lineage>
</organism>
<feature type="transmembrane region" description="Helical" evidence="1">
    <location>
        <begin position="85"/>
        <end position="105"/>
    </location>
</feature>
<feature type="transmembrane region" description="Helical" evidence="1">
    <location>
        <begin position="126"/>
        <end position="146"/>
    </location>
</feature>
<reference evidence="2 3" key="1">
    <citation type="submission" date="2016-11" db="EMBL/GenBank/DDBJ databases">
        <authorList>
            <person name="Jaros S."/>
            <person name="Januszkiewicz K."/>
            <person name="Wedrychowicz H."/>
        </authorList>
    </citation>
    <scope>NUCLEOTIDE SEQUENCE [LARGE SCALE GENOMIC DNA]</scope>
    <source>
        <strain evidence="2 3">IBRC-M 10683</strain>
    </source>
</reference>
<sequence>MENELIKEILEKLGIPGVVISIIVLMSRFNPITAISSSSVEMSLSTKEKRFYIKIIRGFFEMSCYVLLLLLITDTFFKDQRLYNPLIAIFFGLLIFAIFIWITVLDFKGKSIVGYLKSDINRWKKISIFLLFINYFFSIFILPSYYVGTQVYSNVYDEDLTTGVPRSMRLS</sequence>
<keyword evidence="1" id="KW-0812">Transmembrane</keyword>
<keyword evidence="1" id="KW-0472">Membrane</keyword>
<evidence type="ECO:0000313" key="2">
    <source>
        <dbReference type="EMBL" id="SHG14570.1"/>
    </source>
</evidence>
<feature type="transmembrane region" description="Helical" evidence="1">
    <location>
        <begin position="13"/>
        <end position="30"/>
    </location>
</feature>
<dbReference type="EMBL" id="FQVW01000017">
    <property type="protein sequence ID" value="SHG14570.1"/>
    <property type="molecule type" value="Genomic_DNA"/>
</dbReference>
<dbReference type="STRING" id="930117.SAMN05216225_101734"/>
<dbReference type="RefSeq" id="WP_072890112.1">
    <property type="nucleotide sequence ID" value="NZ_FQVW01000017.1"/>
</dbReference>
<name>A0A1M5HF55_9BACI</name>
<keyword evidence="1" id="KW-1133">Transmembrane helix</keyword>
<evidence type="ECO:0000313" key="3">
    <source>
        <dbReference type="Proteomes" id="UP000183988"/>
    </source>
</evidence>
<proteinExistence type="predicted"/>
<dbReference type="Proteomes" id="UP000183988">
    <property type="component" value="Unassembled WGS sequence"/>
</dbReference>
<dbReference type="AlphaFoldDB" id="A0A1M5HF55"/>
<keyword evidence="3" id="KW-1185">Reference proteome</keyword>
<evidence type="ECO:0000256" key="1">
    <source>
        <dbReference type="SAM" id="Phobius"/>
    </source>
</evidence>
<gene>
    <name evidence="2" type="ORF">SAMN05216225_101734</name>
</gene>
<accession>A0A1M5HF55</accession>